<dbReference type="GeneID" id="301194592"/>
<dbReference type="NCBIfam" id="NF002332">
    <property type="entry name" value="PRK01293.1"/>
    <property type="match status" value="1"/>
</dbReference>
<dbReference type="RefSeq" id="WP_042410605.1">
    <property type="nucleotide sequence ID" value="NZ_BAWO01000049.1"/>
</dbReference>
<dbReference type="Pfam" id="PF10620">
    <property type="entry name" value="MdcG"/>
    <property type="match status" value="1"/>
</dbReference>
<dbReference type="Pfam" id="PF20866">
    <property type="entry name" value="MdcG_N"/>
    <property type="match status" value="1"/>
</dbReference>
<protein>
    <submittedName>
        <fullName evidence="5">Phosphoribosyl-dephospho-CoA transferase</fullName>
    </submittedName>
</protein>
<dbReference type="InterPro" id="IPR017557">
    <property type="entry name" value="Holo-ACP_synthase"/>
</dbReference>
<accession>A0A023DI52</accession>
<dbReference type="InterPro" id="IPR048903">
    <property type="entry name" value="MdcG_N"/>
</dbReference>
<feature type="domain" description="Phosphoribosyl-dephospho-CoA transferase MdcG N-terminal" evidence="4">
    <location>
        <begin position="5"/>
        <end position="77"/>
    </location>
</feature>
<dbReference type="NCBIfam" id="TIGR03135">
    <property type="entry name" value="malonate_mdcG"/>
    <property type="match status" value="1"/>
</dbReference>
<organism evidence="5 6">
    <name type="scientific">Parageobacillus caldoxylosilyticus NBRC 107762</name>
    <dbReference type="NCBI Taxonomy" id="1220594"/>
    <lineage>
        <taxon>Bacteria</taxon>
        <taxon>Bacillati</taxon>
        <taxon>Bacillota</taxon>
        <taxon>Bacilli</taxon>
        <taxon>Bacillales</taxon>
        <taxon>Anoxybacillaceae</taxon>
        <taxon>Saccharococcus</taxon>
    </lineage>
</organism>
<proteinExistence type="predicted"/>
<evidence type="ECO:0000256" key="2">
    <source>
        <dbReference type="ARBA" id="ARBA00022695"/>
    </source>
</evidence>
<dbReference type="OrthoDB" id="1275217at2"/>
<name>A0A023DI52_9BACL</name>
<keyword evidence="1 5" id="KW-0808">Transferase</keyword>
<evidence type="ECO:0000313" key="6">
    <source>
        <dbReference type="Proteomes" id="UP000023561"/>
    </source>
</evidence>
<evidence type="ECO:0000313" key="5">
    <source>
        <dbReference type="EMBL" id="GAJ40691.1"/>
    </source>
</evidence>
<keyword evidence="2" id="KW-0548">Nucleotidyltransferase</keyword>
<evidence type="ECO:0000256" key="1">
    <source>
        <dbReference type="ARBA" id="ARBA00022679"/>
    </source>
</evidence>
<evidence type="ECO:0000259" key="4">
    <source>
        <dbReference type="Pfam" id="PF20866"/>
    </source>
</evidence>
<dbReference type="Proteomes" id="UP000023561">
    <property type="component" value="Unassembled WGS sequence"/>
</dbReference>
<sequence>MEVNPHDLIRIKGYSYLITDAQEPEWVKVALTQAPYVVVRRAPMEKGHIPIGIRGQQRHERFAAFLPQDAVTEVITPEQLVTQKQWQQSSRYYQLPVLRALDDIYEIFQFYGLVWGPVGSVGFELVSGIPTAKDTSDLDIVVRLPHFPSIETARQLVAELTRIPIRMDVQLEIPAGAVSLLEYSQGSQLILLKSVCGPKLISHPYR</sequence>
<evidence type="ECO:0000259" key="3">
    <source>
        <dbReference type="Pfam" id="PF10620"/>
    </source>
</evidence>
<feature type="domain" description="Phosphoribosyl-dephospho-CoA transferase MdcG C-terminal" evidence="3">
    <location>
        <begin position="92"/>
        <end position="204"/>
    </location>
</feature>
<dbReference type="EMBL" id="BAWO01000049">
    <property type="protein sequence ID" value="GAJ40691.1"/>
    <property type="molecule type" value="Genomic_DNA"/>
</dbReference>
<dbReference type="GO" id="GO:0016779">
    <property type="term" value="F:nucleotidyltransferase activity"/>
    <property type="evidence" value="ECO:0007669"/>
    <property type="project" value="UniProtKB-KW"/>
</dbReference>
<comment type="caution">
    <text evidence="5">The sequence shown here is derived from an EMBL/GenBank/DDBJ whole genome shotgun (WGS) entry which is preliminary data.</text>
</comment>
<reference evidence="5 6" key="1">
    <citation type="submission" date="2014-04" db="EMBL/GenBank/DDBJ databases">
        <title>Whole genome shotgun sequence of Geobacillus caldoxylosilyticus NBRC 107762.</title>
        <authorList>
            <person name="Hosoyama A."/>
            <person name="Hosoyama Y."/>
            <person name="Katano-Makiyama Y."/>
            <person name="Tsuchikane K."/>
            <person name="Ohji S."/>
            <person name="Ichikawa N."/>
            <person name="Yamazoe A."/>
            <person name="Fujita N."/>
        </authorList>
    </citation>
    <scope>NUCLEOTIDE SEQUENCE [LARGE SCALE GENOMIC DNA]</scope>
    <source>
        <strain evidence="5 6">NBRC 107762</strain>
    </source>
</reference>
<dbReference type="AlphaFoldDB" id="A0A023DI52"/>
<dbReference type="InterPro" id="IPR049180">
    <property type="entry name" value="MdcG_C"/>
</dbReference>
<gene>
    <name evidence="5" type="primary">mdcG</name>
    <name evidence="5" type="ORF">GCA01S_049_00070</name>
</gene>
<keyword evidence="6" id="KW-1185">Reference proteome</keyword>